<dbReference type="PROSITE" id="PS00913">
    <property type="entry name" value="ADH_IRON_1"/>
    <property type="match status" value="1"/>
</dbReference>
<organism evidence="6">
    <name type="scientific">marine sediment metagenome</name>
    <dbReference type="NCBI Taxonomy" id="412755"/>
    <lineage>
        <taxon>unclassified sequences</taxon>
        <taxon>metagenomes</taxon>
        <taxon>ecological metagenomes</taxon>
    </lineage>
</organism>
<dbReference type="Pfam" id="PF00465">
    <property type="entry name" value="Fe-ADH"/>
    <property type="match status" value="1"/>
</dbReference>
<keyword evidence="3" id="KW-0520">NAD</keyword>
<gene>
    <name evidence="6" type="ORF">S06H3_05055</name>
</gene>
<keyword evidence="2" id="KW-0560">Oxidoreductase</keyword>
<evidence type="ECO:0000256" key="2">
    <source>
        <dbReference type="ARBA" id="ARBA00023002"/>
    </source>
</evidence>
<comment type="similarity">
    <text evidence="1">Belongs to the iron-containing alcohol dehydrogenase family.</text>
</comment>
<dbReference type="AlphaFoldDB" id="X1LDW7"/>
<dbReference type="InterPro" id="IPR001670">
    <property type="entry name" value="ADH_Fe/GldA"/>
</dbReference>
<accession>X1LDW7</accession>
<dbReference type="InterPro" id="IPR039697">
    <property type="entry name" value="Alcohol_dehydrogenase_Fe"/>
</dbReference>
<dbReference type="GO" id="GO:0004022">
    <property type="term" value="F:alcohol dehydrogenase (NAD+) activity"/>
    <property type="evidence" value="ECO:0007669"/>
    <property type="project" value="TreeGrafter"/>
</dbReference>
<evidence type="ECO:0000256" key="3">
    <source>
        <dbReference type="ARBA" id="ARBA00023027"/>
    </source>
</evidence>
<dbReference type="EMBL" id="BARV01001835">
    <property type="protein sequence ID" value="GAI00620.1"/>
    <property type="molecule type" value="Genomic_DNA"/>
</dbReference>
<dbReference type="SUPFAM" id="SSF56796">
    <property type="entry name" value="Dehydroquinate synthase-like"/>
    <property type="match status" value="1"/>
</dbReference>
<comment type="caution">
    <text evidence="6">The sequence shown here is derived from an EMBL/GenBank/DDBJ whole genome shotgun (WGS) entry which is preliminary data.</text>
</comment>
<dbReference type="InterPro" id="IPR056798">
    <property type="entry name" value="ADH_Fe_C"/>
</dbReference>
<dbReference type="Gene3D" id="3.40.50.1970">
    <property type="match status" value="1"/>
</dbReference>
<name>X1LDW7_9ZZZZ</name>
<protein>
    <submittedName>
        <fullName evidence="6">Uncharacterized protein</fullName>
    </submittedName>
</protein>
<feature type="domain" description="Alcohol dehydrogenase iron-type/glycerol dehydrogenase GldA" evidence="4">
    <location>
        <begin position="1"/>
        <end position="87"/>
    </location>
</feature>
<reference evidence="6" key="1">
    <citation type="journal article" date="2014" name="Front. Microbiol.">
        <title>High frequency of phylogenetically diverse reductive dehalogenase-homologous genes in deep subseafloor sedimentary metagenomes.</title>
        <authorList>
            <person name="Kawai M."/>
            <person name="Futagami T."/>
            <person name="Toyoda A."/>
            <person name="Takaki Y."/>
            <person name="Nishi S."/>
            <person name="Hori S."/>
            <person name="Arai W."/>
            <person name="Tsubouchi T."/>
            <person name="Morono Y."/>
            <person name="Uchiyama I."/>
            <person name="Ito T."/>
            <person name="Fujiyama A."/>
            <person name="Inagaki F."/>
            <person name="Takami H."/>
        </authorList>
    </citation>
    <scope>NUCLEOTIDE SEQUENCE</scope>
    <source>
        <strain evidence="6">Expedition CK06-06</strain>
    </source>
</reference>
<proteinExistence type="inferred from homology"/>
<evidence type="ECO:0000313" key="6">
    <source>
        <dbReference type="EMBL" id="GAI00620.1"/>
    </source>
</evidence>
<evidence type="ECO:0000259" key="5">
    <source>
        <dbReference type="Pfam" id="PF25137"/>
    </source>
</evidence>
<sequence>LGLGGGSSIDTAKAIAVEASHRGTSWEYLFFRETQPTDKTFPIIAVTTTSGTGSQVTQVAVITNTKEKRKSAIYNSIIYPRVSIIDPELTLTVPEHITASTGFDVFTHSFEAYIHKNTSPYIEILALEAIRLVAEHLHTAVRDGSDIEARSAISWADTLAGLSIANAGVTLPHGIAMAIGGNCPHVMHGEALAAVYPQFMRFTYPSTIQKFAALARIFKSDLTRATDETVAKVSCSIIDDFLKKNGMYLTLEDLKVPENEIKEIADHTMELPDYTNNPRVATRDEVFKILKKAFRR</sequence>
<feature type="domain" description="Fe-containing alcohol dehydrogenase-like C-terminal" evidence="5">
    <location>
        <begin position="98"/>
        <end position="294"/>
    </location>
</feature>
<dbReference type="Pfam" id="PF25137">
    <property type="entry name" value="ADH_Fe_C"/>
    <property type="match status" value="1"/>
</dbReference>
<dbReference type="PANTHER" id="PTHR11496">
    <property type="entry name" value="ALCOHOL DEHYDROGENASE"/>
    <property type="match status" value="1"/>
</dbReference>
<dbReference type="GO" id="GO:0046872">
    <property type="term" value="F:metal ion binding"/>
    <property type="evidence" value="ECO:0007669"/>
    <property type="project" value="InterPro"/>
</dbReference>
<evidence type="ECO:0000259" key="4">
    <source>
        <dbReference type="Pfam" id="PF00465"/>
    </source>
</evidence>
<dbReference type="CDD" id="cd08185">
    <property type="entry name" value="Fe-ADH-like"/>
    <property type="match status" value="1"/>
</dbReference>
<evidence type="ECO:0000256" key="1">
    <source>
        <dbReference type="ARBA" id="ARBA00007358"/>
    </source>
</evidence>
<feature type="non-terminal residue" evidence="6">
    <location>
        <position position="1"/>
    </location>
</feature>
<dbReference type="InterPro" id="IPR018211">
    <property type="entry name" value="ADH_Fe_CS"/>
</dbReference>
<dbReference type="PANTHER" id="PTHR11496:SF102">
    <property type="entry name" value="ALCOHOL DEHYDROGENASE 4"/>
    <property type="match status" value="1"/>
</dbReference>
<dbReference type="Gene3D" id="1.20.1090.10">
    <property type="entry name" value="Dehydroquinate synthase-like - alpha domain"/>
    <property type="match status" value="1"/>
</dbReference>